<reference evidence="2" key="1">
    <citation type="journal article" date="2019" name="Int. J. Syst. Evol. Microbiol.">
        <title>The Global Catalogue of Microorganisms (GCM) 10K type strain sequencing project: providing services to taxonomists for standard genome sequencing and annotation.</title>
        <authorList>
            <consortium name="The Broad Institute Genomics Platform"/>
            <consortium name="The Broad Institute Genome Sequencing Center for Infectious Disease"/>
            <person name="Wu L."/>
            <person name="Ma J."/>
        </authorList>
    </citation>
    <scope>NUCLEOTIDE SEQUENCE [LARGE SCALE GENOMIC DNA]</scope>
    <source>
        <strain evidence="2">CGMCC 1.15772</strain>
    </source>
</reference>
<organism evidence="1 2">
    <name type="scientific">Microbacterium fluvii</name>
    <dbReference type="NCBI Taxonomy" id="415215"/>
    <lineage>
        <taxon>Bacteria</taxon>
        <taxon>Bacillati</taxon>
        <taxon>Actinomycetota</taxon>
        <taxon>Actinomycetes</taxon>
        <taxon>Micrococcales</taxon>
        <taxon>Microbacteriaceae</taxon>
        <taxon>Microbacterium</taxon>
    </lineage>
</organism>
<gene>
    <name evidence="1" type="ORF">ACFQRL_14265</name>
</gene>
<keyword evidence="2" id="KW-1185">Reference proteome</keyword>
<dbReference type="EMBL" id="JBHTBE010000004">
    <property type="protein sequence ID" value="MFC7270124.1"/>
    <property type="molecule type" value="Genomic_DNA"/>
</dbReference>
<comment type="caution">
    <text evidence="1">The sequence shown here is derived from an EMBL/GenBank/DDBJ whole genome shotgun (WGS) entry which is preliminary data.</text>
</comment>
<name>A0ABW2HJV3_9MICO</name>
<evidence type="ECO:0000313" key="1">
    <source>
        <dbReference type="EMBL" id="MFC7270124.1"/>
    </source>
</evidence>
<protein>
    <submittedName>
        <fullName evidence="1">Uncharacterized protein</fullName>
    </submittedName>
</protein>
<evidence type="ECO:0000313" key="2">
    <source>
        <dbReference type="Proteomes" id="UP001596507"/>
    </source>
</evidence>
<proteinExistence type="predicted"/>
<dbReference type="Proteomes" id="UP001596507">
    <property type="component" value="Unassembled WGS sequence"/>
</dbReference>
<sequence>MTPQIAFAAPTWWTFYNQSTSQNAVKTSQHWTSLSGGKAGPSSGSTPGAYNVYYVSSKQASGALIVKAEATGNAVTIMHSARSNARSECYWNRFIEGVPVSGGTASLQCQSYRG</sequence>
<dbReference type="RefSeq" id="WP_262875055.1">
    <property type="nucleotide sequence ID" value="NZ_BAABKW010000016.1"/>
</dbReference>
<accession>A0ABW2HJV3</accession>